<evidence type="ECO:0000256" key="6">
    <source>
        <dbReference type="SAM" id="MobiDB-lite"/>
    </source>
</evidence>
<name>A0AAV0AK09_PHAPC</name>
<dbReference type="PANTHER" id="PTHR46481:SF10">
    <property type="entry name" value="ZINC FINGER BED DOMAIN-CONTAINING PROTEIN 39"/>
    <property type="match status" value="1"/>
</dbReference>
<dbReference type="PANTHER" id="PTHR46481">
    <property type="entry name" value="ZINC FINGER BED DOMAIN-CONTAINING PROTEIN 4"/>
    <property type="match status" value="1"/>
</dbReference>
<feature type="region of interest" description="Disordered" evidence="6">
    <location>
        <begin position="25"/>
        <end position="50"/>
    </location>
</feature>
<sequence length="368" mass="41039">MSIKTIDTYINVTISRNLNKHRRSCPGRHTAWTSNAPGAVDPSKDTKDHKNHNRELMRDLVQELAAGQVPFSFFQREGLQDVLNKIAPGFDWPRHKNYAATAKDLYYEKKGILIDYLGKLGNDQKFCASTDAWTTKDQSQSYVALTIQWFEPSTFRLCNMLIDFSTLSGSHSSAALSAAFWSAIQDKNITRNIFTITADNAASNYGMMGGLQKKYISTSPAELEDEMIEGCNSFAKDFVDGNSAVNPSFFANDVPRNNISHLGNIISTQFSTSNQDNQCVSPSNPRYRKSLLLQAGISASQVEHAIVKLKSKYSKSICSLSVQHEESFSSQLSHSPQSLSIESQLLNDFQMVEAMPQGSYDDCLPQKR</sequence>
<evidence type="ECO:0000256" key="2">
    <source>
        <dbReference type="ARBA" id="ARBA00022723"/>
    </source>
</evidence>
<keyword evidence="4" id="KW-0862">Zinc</keyword>
<keyword evidence="5" id="KW-0539">Nucleus</keyword>
<reference evidence="7" key="1">
    <citation type="submission" date="2022-06" db="EMBL/GenBank/DDBJ databases">
        <authorList>
            <consortium name="SYNGENTA / RWTH Aachen University"/>
        </authorList>
    </citation>
    <scope>NUCLEOTIDE SEQUENCE</scope>
</reference>
<dbReference type="EMBL" id="CALTRL010000235">
    <property type="protein sequence ID" value="CAH7667278.1"/>
    <property type="molecule type" value="Genomic_DNA"/>
</dbReference>
<keyword evidence="3" id="KW-0863">Zinc-finger</keyword>
<comment type="subcellular location">
    <subcellularLocation>
        <location evidence="1">Nucleus</location>
    </subcellularLocation>
</comment>
<dbReference type="GO" id="GO:0008270">
    <property type="term" value="F:zinc ion binding"/>
    <property type="evidence" value="ECO:0007669"/>
    <property type="project" value="UniProtKB-KW"/>
</dbReference>
<keyword evidence="8" id="KW-1185">Reference proteome</keyword>
<comment type="caution">
    <text evidence="7">The sequence shown here is derived from an EMBL/GenBank/DDBJ whole genome shotgun (WGS) entry which is preliminary data.</text>
</comment>
<dbReference type="AlphaFoldDB" id="A0AAV0AK09"/>
<organism evidence="7 8">
    <name type="scientific">Phakopsora pachyrhizi</name>
    <name type="common">Asian soybean rust disease fungus</name>
    <dbReference type="NCBI Taxonomy" id="170000"/>
    <lineage>
        <taxon>Eukaryota</taxon>
        <taxon>Fungi</taxon>
        <taxon>Dikarya</taxon>
        <taxon>Basidiomycota</taxon>
        <taxon>Pucciniomycotina</taxon>
        <taxon>Pucciniomycetes</taxon>
        <taxon>Pucciniales</taxon>
        <taxon>Phakopsoraceae</taxon>
        <taxon>Phakopsora</taxon>
    </lineage>
</organism>
<gene>
    <name evidence="7" type="ORF">PPACK8108_LOCUS1680</name>
</gene>
<keyword evidence="2" id="KW-0479">Metal-binding</keyword>
<proteinExistence type="predicted"/>
<protein>
    <submittedName>
        <fullName evidence="7">Uncharacterized protein</fullName>
    </submittedName>
</protein>
<evidence type="ECO:0000256" key="1">
    <source>
        <dbReference type="ARBA" id="ARBA00004123"/>
    </source>
</evidence>
<dbReference type="InterPro" id="IPR052035">
    <property type="entry name" value="ZnF_BED_domain_contain"/>
</dbReference>
<evidence type="ECO:0000256" key="3">
    <source>
        <dbReference type="ARBA" id="ARBA00022771"/>
    </source>
</evidence>
<accession>A0AAV0AK09</accession>
<evidence type="ECO:0000313" key="7">
    <source>
        <dbReference type="EMBL" id="CAH7667278.1"/>
    </source>
</evidence>
<evidence type="ECO:0000256" key="4">
    <source>
        <dbReference type="ARBA" id="ARBA00022833"/>
    </source>
</evidence>
<evidence type="ECO:0000313" key="8">
    <source>
        <dbReference type="Proteomes" id="UP001153365"/>
    </source>
</evidence>
<evidence type="ECO:0000256" key="5">
    <source>
        <dbReference type="ARBA" id="ARBA00023242"/>
    </source>
</evidence>
<dbReference type="GO" id="GO:0005634">
    <property type="term" value="C:nucleus"/>
    <property type="evidence" value="ECO:0007669"/>
    <property type="project" value="UniProtKB-SubCell"/>
</dbReference>
<dbReference type="Proteomes" id="UP001153365">
    <property type="component" value="Unassembled WGS sequence"/>
</dbReference>